<evidence type="ECO:0000256" key="1">
    <source>
        <dbReference type="ARBA" id="ARBA00001974"/>
    </source>
</evidence>
<dbReference type="RefSeq" id="WP_204077025.1">
    <property type="nucleotide sequence ID" value="NZ_BAABHI010000012.1"/>
</dbReference>
<dbReference type="SUPFAM" id="SSF56176">
    <property type="entry name" value="FAD-binding/transporter-associated domain-like"/>
    <property type="match status" value="1"/>
</dbReference>
<reference evidence="7 8" key="1">
    <citation type="submission" date="2021-01" db="EMBL/GenBank/DDBJ databases">
        <title>Whole genome shotgun sequence of Planotetraspora phitsanulokensis NBRC 104273.</title>
        <authorList>
            <person name="Komaki H."/>
            <person name="Tamura T."/>
        </authorList>
    </citation>
    <scope>NUCLEOTIDE SEQUENCE [LARGE SCALE GENOMIC DNA]</scope>
    <source>
        <strain evidence="7 8">NBRC 104273</strain>
    </source>
</reference>
<dbReference type="EMBL" id="BOOP01000034">
    <property type="protein sequence ID" value="GII41570.1"/>
    <property type="molecule type" value="Genomic_DNA"/>
</dbReference>
<dbReference type="PANTHER" id="PTHR42973:SF39">
    <property type="entry name" value="FAD-BINDING PCMH-TYPE DOMAIN-CONTAINING PROTEIN"/>
    <property type="match status" value="1"/>
</dbReference>
<keyword evidence="8" id="KW-1185">Reference proteome</keyword>
<dbReference type="GO" id="GO:0071949">
    <property type="term" value="F:FAD binding"/>
    <property type="evidence" value="ECO:0007669"/>
    <property type="project" value="InterPro"/>
</dbReference>
<evidence type="ECO:0000256" key="3">
    <source>
        <dbReference type="ARBA" id="ARBA00022630"/>
    </source>
</evidence>
<name>A0A8J3XHX2_9ACTN</name>
<evidence type="ECO:0000313" key="7">
    <source>
        <dbReference type="EMBL" id="GII41570.1"/>
    </source>
</evidence>
<dbReference type="InterPro" id="IPR016167">
    <property type="entry name" value="FAD-bd_PCMH_sub1"/>
</dbReference>
<dbReference type="Gene3D" id="3.40.462.20">
    <property type="match status" value="1"/>
</dbReference>
<comment type="similarity">
    <text evidence="2">Belongs to the oxygen-dependent FAD-linked oxidoreductase family.</text>
</comment>
<dbReference type="InterPro" id="IPR016169">
    <property type="entry name" value="FAD-bd_PCMH_sub2"/>
</dbReference>
<evidence type="ECO:0000313" key="8">
    <source>
        <dbReference type="Proteomes" id="UP000622547"/>
    </source>
</evidence>
<accession>A0A8J3XHX2</accession>
<dbReference type="GO" id="GO:0016491">
    <property type="term" value="F:oxidoreductase activity"/>
    <property type="evidence" value="ECO:0007669"/>
    <property type="project" value="UniProtKB-KW"/>
</dbReference>
<dbReference type="Gene3D" id="3.30.43.10">
    <property type="entry name" value="Uridine Diphospho-n-acetylenolpyruvylglucosamine Reductase, domain 2"/>
    <property type="match status" value="1"/>
</dbReference>
<feature type="domain" description="FAD-binding PCMH-type" evidence="6">
    <location>
        <begin position="39"/>
        <end position="209"/>
    </location>
</feature>
<dbReference type="Proteomes" id="UP000622547">
    <property type="component" value="Unassembled WGS sequence"/>
</dbReference>
<evidence type="ECO:0000256" key="4">
    <source>
        <dbReference type="ARBA" id="ARBA00022827"/>
    </source>
</evidence>
<dbReference type="PROSITE" id="PS51387">
    <property type="entry name" value="FAD_PCMH"/>
    <property type="match status" value="1"/>
</dbReference>
<dbReference type="Pfam" id="PF01565">
    <property type="entry name" value="FAD_binding_4"/>
    <property type="match status" value="1"/>
</dbReference>
<dbReference type="PANTHER" id="PTHR42973">
    <property type="entry name" value="BINDING OXIDOREDUCTASE, PUTATIVE (AFU_ORTHOLOGUE AFUA_1G17690)-RELATED"/>
    <property type="match status" value="1"/>
</dbReference>
<evidence type="ECO:0000256" key="2">
    <source>
        <dbReference type="ARBA" id="ARBA00005466"/>
    </source>
</evidence>
<comment type="caution">
    <text evidence="7">The sequence shown here is derived from an EMBL/GenBank/DDBJ whole genome shotgun (WGS) entry which is preliminary data.</text>
</comment>
<dbReference type="InterPro" id="IPR050416">
    <property type="entry name" value="FAD-linked_Oxidoreductase"/>
</dbReference>
<dbReference type="InterPro" id="IPR016166">
    <property type="entry name" value="FAD-bd_PCMH"/>
</dbReference>
<sequence>MPVTSPDDLVYLTSLLDGALILPGDPGWDAARSAWQLAVDQRPAAVVRARSSADVAATLEAAQAYGLRVAPQGTGHNAAPLGPLNDTILLRTSEMSTVHIDAGRRRARVGAGVVWADVNTAAAKHGLAGLSGTAADVGVVGYTLGGGLSWFARSHGLAANHVTAATVVTADGRILHVDAEHEPELFWAIRGGGGGFCVITELEFDLFPITEVHAGAMYWPLEQAWAVLTRWRDWTATVPDTVTSLGRLLRFPPLEEIPQPFRGRDLVAVEAVAQLDRHATDELLAPLRELAPEIDTFAPTPVTDLHMLHLDPPGPTPATGDGFQVTGLPDDALAALLAVAGPGNDVPLLTVEARHLGGALAPEARQGGAVSSLNAAFGLFSGGITVDAGSAAAVHAALDALSAAMTPWRASTSYRNFTERRADGLAFEPAHVHRRLQEVKETYDPLDVIRANHPVLPSRSA</sequence>
<dbReference type="InterPro" id="IPR006093">
    <property type="entry name" value="Oxy_OxRdtase_FAD_BS"/>
</dbReference>
<dbReference type="InterPro" id="IPR036318">
    <property type="entry name" value="FAD-bd_PCMH-like_sf"/>
</dbReference>
<keyword evidence="5" id="KW-0560">Oxidoreductase</keyword>
<evidence type="ECO:0000256" key="5">
    <source>
        <dbReference type="ARBA" id="ARBA00023002"/>
    </source>
</evidence>
<evidence type="ECO:0000259" key="6">
    <source>
        <dbReference type="PROSITE" id="PS51387"/>
    </source>
</evidence>
<proteinExistence type="inferred from homology"/>
<keyword evidence="3" id="KW-0285">Flavoprotein</keyword>
<organism evidence="7 8">
    <name type="scientific">Planotetraspora phitsanulokensis</name>
    <dbReference type="NCBI Taxonomy" id="575192"/>
    <lineage>
        <taxon>Bacteria</taxon>
        <taxon>Bacillati</taxon>
        <taxon>Actinomycetota</taxon>
        <taxon>Actinomycetes</taxon>
        <taxon>Streptosporangiales</taxon>
        <taxon>Streptosporangiaceae</taxon>
        <taxon>Planotetraspora</taxon>
    </lineage>
</organism>
<keyword evidence="4" id="KW-0274">FAD</keyword>
<dbReference type="AlphaFoldDB" id="A0A8J3XHX2"/>
<gene>
    <name evidence="7" type="ORF">Pph01_65730</name>
</gene>
<protein>
    <submittedName>
        <fullName evidence="7">Oxidoreductase</fullName>
    </submittedName>
</protein>
<dbReference type="PROSITE" id="PS00862">
    <property type="entry name" value="OX2_COVAL_FAD"/>
    <property type="match status" value="1"/>
</dbReference>
<comment type="cofactor">
    <cofactor evidence="1">
        <name>FAD</name>
        <dbReference type="ChEBI" id="CHEBI:57692"/>
    </cofactor>
</comment>
<dbReference type="Gene3D" id="3.30.465.10">
    <property type="match status" value="1"/>
</dbReference>
<dbReference type="InterPro" id="IPR006094">
    <property type="entry name" value="Oxid_FAD_bind_N"/>
</dbReference>